<name>A0A811QDK2_9POAL</name>
<dbReference type="PANTHER" id="PTHR34222:SF100">
    <property type="entry name" value="CCHC-TYPE DOMAIN-CONTAINING PROTEIN"/>
    <property type="match status" value="1"/>
</dbReference>
<reference evidence="2" key="1">
    <citation type="submission" date="2020-10" db="EMBL/GenBank/DDBJ databases">
        <authorList>
            <person name="Han B."/>
            <person name="Lu T."/>
            <person name="Zhao Q."/>
            <person name="Huang X."/>
            <person name="Zhao Y."/>
        </authorList>
    </citation>
    <scope>NUCLEOTIDE SEQUENCE</scope>
</reference>
<feature type="compositionally biased region" description="Low complexity" evidence="1">
    <location>
        <begin position="208"/>
        <end position="221"/>
    </location>
</feature>
<dbReference type="AlphaFoldDB" id="A0A811QDK2"/>
<evidence type="ECO:0000256" key="1">
    <source>
        <dbReference type="SAM" id="MobiDB-lite"/>
    </source>
</evidence>
<evidence type="ECO:0000313" key="3">
    <source>
        <dbReference type="Proteomes" id="UP000604825"/>
    </source>
</evidence>
<sequence length="242" mass="26666">MLRDAYDDDLASYMSHFRDYQTWLDEDARARVVFVASMDERLATDIVQFDHAFSNPCFLSAMSPMLSLTTCDSYRKQQSHLELQSHLWLLTRLRAEFEPLRAQLLAREPCVSLMEALATVHNEETSLRFAGLLQSTSSSVLAARFACPGVLGSAPKGSSSVVSSSGTRSSGGLHCDHCDRDGHVEAHCYKKKRQAQSRQGGRPSQGPGTATTGVSQSTGSSQHTDTQEIVMLLRRLAASVFY</sequence>
<feature type="region of interest" description="Disordered" evidence="1">
    <location>
        <begin position="191"/>
        <end position="226"/>
    </location>
</feature>
<dbReference type="EMBL" id="CAJGYO010000009">
    <property type="protein sequence ID" value="CAD6254129.1"/>
    <property type="molecule type" value="Genomic_DNA"/>
</dbReference>
<protein>
    <submittedName>
        <fullName evidence="2">Uncharacterized protein</fullName>
    </submittedName>
</protein>
<dbReference type="PANTHER" id="PTHR34222">
    <property type="entry name" value="GAG_PRE-INTEGRS DOMAIN-CONTAINING PROTEIN"/>
    <property type="match status" value="1"/>
</dbReference>
<dbReference type="OrthoDB" id="681953at2759"/>
<keyword evidence="3" id="KW-1185">Reference proteome</keyword>
<feature type="compositionally biased region" description="Low complexity" evidence="1">
    <location>
        <begin position="154"/>
        <end position="172"/>
    </location>
</feature>
<feature type="region of interest" description="Disordered" evidence="1">
    <location>
        <begin position="154"/>
        <end position="174"/>
    </location>
</feature>
<evidence type="ECO:0000313" key="2">
    <source>
        <dbReference type="EMBL" id="CAD6254129.1"/>
    </source>
</evidence>
<comment type="caution">
    <text evidence="2">The sequence shown here is derived from an EMBL/GenBank/DDBJ whole genome shotgun (WGS) entry which is preliminary data.</text>
</comment>
<organism evidence="2 3">
    <name type="scientific">Miscanthus lutarioriparius</name>
    <dbReference type="NCBI Taxonomy" id="422564"/>
    <lineage>
        <taxon>Eukaryota</taxon>
        <taxon>Viridiplantae</taxon>
        <taxon>Streptophyta</taxon>
        <taxon>Embryophyta</taxon>
        <taxon>Tracheophyta</taxon>
        <taxon>Spermatophyta</taxon>
        <taxon>Magnoliopsida</taxon>
        <taxon>Liliopsida</taxon>
        <taxon>Poales</taxon>
        <taxon>Poaceae</taxon>
        <taxon>PACMAD clade</taxon>
        <taxon>Panicoideae</taxon>
        <taxon>Andropogonodae</taxon>
        <taxon>Andropogoneae</taxon>
        <taxon>Saccharinae</taxon>
        <taxon>Miscanthus</taxon>
    </lineage>
</organism>
<gene>
    <name evidence="2" type="ORF">NCGR_LOCUS37737</name>
</gene>
<accession>A0A811QDK2</accession>
<proteinExistence type="predicted"/>
<dbReference type="Proteomes" id="UP000604825">
    <property type="component" value="Unassembled WGS sequence"/>
</dbReference>